<dbReference type="SMART" id="SM00342">
    <property type="entry name" value="HTH_ARAC"/>
    <property type="match status" value="1"/>
</dbReference>
<dbReference type="InterPro" id="IPR011256">
    <property type="entry name" value="Reg_factor_effector_dom_sf"/>
</dbReference>
<accession>A0A1T5M910</accession>
<dbReference type="SMART" id="SM00871">
    <property type="entry name" value="AraC_E_bind"/>
    <property type="match status" value="1"/>
</dbReference>
<evidence type="ECO:0000313" key="5">
    <source>
        <dbReference type="EMBL" id="SKC84583.1"/>
    </source>
</evidence>
<dbReference type="SUPFAM" id="SSF55136">
    <property type="entry name" value="Probable bacterial effector-binding domain"/>
    <property type="match status" value="1"/>
</dbReference>
<organism evidence="5 6">
    <name type="scientific">Maledivibacter halophilus</name>
    <dbReference type="NCBI Taxonomy" id="36842"/>
    <lineage>
        <taxon>Bacteria</taxon>
        <taxon>Bacillati</taxon>
        <taxon>Bacillota</taxon>
        <taxon>Clostridia</taxon>
        <taxon>Peptostreptococcales</taxon>
        <taxon>Caminicellaceae</taxon>
        <taxon>Maledivibacter</taxon>
    </lineage>
</organism>
<keyword evidence="1" id="KW-0805">Transcription regulation</keyword>
<dbReference type="Proteomes" id="UP000190285">
    <property type="component" value="Unassembled WGS sequence"/>
</dbReference>
<dbReference type="InterPro" id="IPR010499">
    <property type="entry name" value="AraC_E-bd"/>
</dbReference>
<gene>
    <name evidence="5" type="ORF">SAMN02194393_04172</name>
</gene>
<keyword evidence="6" id="KW-1185">Reference proteome</keyword>
<dbReference type="InterPro" id="IPR020449">
    <property type="entry name" value="Tscrpt_reg_AraC-type_HTH"/>
</dbReference>
<dbReference type="InterPro" id="IPR018062">
    <property type="entry name" value="HTH_AraC-typ_CS"/>
</dbReference>
<sequence>MNYRKDIEDCIEYIEEHIKEPLTAKKITQEMGYSLYHFCRVFSFIKGMPLMTYVRKRKLSLSTIDLLEGQKIIDVALNWGFEAPSSFARAFRKEFGYSPTQYLERMKTYYKNQNILSVGNFMMEPYIIKKANFKVAGYGIKTNVSDSNYTKDVASFWSNYRGESLEDKLYKILTPLKHGEVGLCMPFSDNGDVTYLLGVIVEDFSKVTSDMVTAEVPEAEYAVFTTVPIDTVDDPEQKKFAQVINQSWKYIFSEWFMKNDYEYDEEKLDFEFYDERCHFRPDTVMEIYVPIKKLKGQCK</sequence>
<dbReference type="STRING" id="36842.SAMN02194393_04172"/>
<dbReference type="Pfam" id="PF12833">
    <property type="entry name" value="HTH_18"/>
    <property type="match status" value="1"/>
</dbReference>
<dbReference type="PRINTS" id="PR00032">
    <property type="entry name" value="HTHARAC"/>
</dbReference>
<protein>
    <submittedName>
        <fullName evidence="5">Transcriptional regulator, AraC family</fullName>
    </submittedName>
</protein>
<dbReference type="OrthoDB" id="45544at2"/>
<evidence type="ECO:0000313" key="6">
    <source>
        <dbReference type="Proteomes" id="UP000190285"/>
    </source>
</evidence>
<dbReference type="GO" id="GO:0043565">
    <property type="term" value="F:sequence-specific DNA binding"/>
    <property type="evidence" value="ECO:0007669"/>
    <property type="project" value="InterPro"/>
</dbReference>
<evidence type="ECO:0000256" key="3">
    <source>
        <dbReference type="ARBA" id="ARBA00023163"/>
    </source>
</evidence>
<dbReference type="Pfam" id="PF14526">
    <property type="entry name" value="Cass2"/>
    <property type="match status" value="1"/>
</dbReference>
<dbReference type="PROSITE" id="PS01124">
    <property type="entry name" value="HTH_ARAC_FAMILY_2"/>
    <property type="match status" value="1"/>
</dbReference>
<dbReference type="Gene3D" id="1.10.10.60">
    <property type="entry name" value="Homeodomain-like"/>
    <property type="match status" value="2"/>
</dbReference>
<evidence type="ECO:0000256" key="2">
    <source>
        <dbReference type="ARBA" id="ARBA00023125"/>
    </source>
</evidence>
<keyword evidence="3" id="KW-0804">Transcription</keyword>
<dbReference type="PANTHER" id="PTHR43068:SF1">
    <property type="entry name" value="SLR1854 PROTEIN"/>
    <property type="match status" value="1"/>
</dbReference>
<dbReference type="EMBL" id="FUZT01000011">
    <property type="protein sequence ID" value="SKC84583.1"/>
    <property type="molecule type" value="Genomic_DNA"/>
</dbReference>
<dbReference type="InterPro" id="IPR018060">
    <property type="entry name" value="HTH_AraC"/>
</dbReference>
<dbReference type="InterPro" id="IPR009057">
    <property type="entry name" value="Homeodomain-like_sf"/>
</dbReference>
<dbReference type="PROSITE" id="PS00041">
    <property type="entry name" value="HTH_ARAC_FAMILY_1"/>
    <property type="match status" value="1"/>
</dbReference>
<dbReference type="Gene3D" id="3.20.80.10">
    <property type="entry name" value="Regulatory factor, effector binding domain"/>
    <property type="match status" value="1"/>
</dbReference>
<dbReference type="GO" id="GO:0003700">
    <property type="term" value="F:DNA-binding transcription factor activity"/>
    <property type="evidence" value="ECO:0007669"/>
    <property type="project" value="InterPro"/>
</dbReference>
<dbReference type="SUPFAM" id="SSF46689">
    <property type="entry name" value="Homeodomain-like"/>
    <property type="match status" value="2"/>
</dbReference>
<feature type="domain" description="HTH araC/xylS-type" evidence="4">
    <location>
        <begin position="8"/>
        <end position="105"/>
    </location>
</feature>
<proteinExistence type="predicted"/>
<dbReference type="AlphaFoldDB" id="A0A1T5M910"/>
<keyword evidence="2" id="KW-0238">DNA-binding</keyword>
<dbReference type="InterPro" id="IPR029441">
    <property type="entry name" value="Cass2"/>
</dbReference>
<dbReference type="RefSeq" id="WP_079494317.1">
    <property type="nucleotide sequence ID" value="NZ_FUZT01000011.1"/>
</dbReference>
<evidence type="ECO:0000256" key="1">
    <source>
        <dbReference type="ARBA" id="ARBA00023015"/>
    </source>
</evidence>
<evidence type="ECO:0000259" key="4">
    <source>
        <dbReference type="PROSITE" id="PS01124"/>
    </source>
</evidence>
<reference evidence="5 6" key="1">
    <citation type="submission" date="2017-02" db="EMBL/GenBank/DDBJ databases">
        <authorList>
            <person name="Peterson S.W."/>
        </authorList>
    </citation>
    <scope>NUCLEOTIDE SEQUENCE [LARGE SCALE GENOMIC DNA]</scope>
    <source>
        <strain evidence="5 6">M1</strain>
    </source>
</reference>
<dbReference type="PANTHER" id="PTHR43068">
    <property type="entry name" value="SLR1854 PROTEIN"/>
    <property type="match status" value="1"/>
</dbReference>
<name>A0A1T5M910_9FIRM</name>